<dbReference type="EMBL" id="KZ679264">
    <property type="protein sequence ID" value="PTB39144.1"/>
    <property type="molecule type" value="Genomic_DNA"/>
</dbReference>
<dbReference type="Proteomes" id="UP000240493">
    <property type="component" value="Unassembled WGS sequence"/>
</dbReference>
<protein>
    <recommendedName>
        <fullName evidence="1">NACHT-NTPase and P-loop NTPases N-terminal domain-containing protein</fullName>
    </recommendedName>
</protein>
<gene>
    <name evidence="2" type="ORF">M441DRAFT_48338</name>
</gene>
<name>A0A2T3Z2W3_TRIA4</name>
<evidence type="ECO:0000259" key="1">
    <source>
        <dbReference type="Pfam" id="PF17107"/>
    </source>
</evidence>
<dbReference type="STRING" id="1042311.A0A2T3Z2W3"/>
<evidence type="ECO:0000313" key="3">
    <source>
        <dbReference type="Proteomes" id="UP000240493"/>
    </source>
</evidence>
<reference evidence="2 3" key="1">
    <citation type="submission" date="2016-07" db="EMBL/GenBank/DDBJ databases">
        <title>Multiple horizontal gene transfer events from other fungi enriched the ability of initially mycotrophic Trichoderma (Ascomycota) to feed on dead plant biomass.</title>
        <authorList>
            <consortium name="DOE Joint Genome Institute"/>
            <person name="Aerts A."/>
            <person name="Atanasova L."/>
            <person name="Chenthamara K."/>
            <person name="Zhang J."/>
            <person name="Grujic M."/>
            <person name="Henrissat B."/>
            <person name="Kuo A."/>
            <person name="Salamov A."/>
            <person name="Lipzen A."/>
            <person name="Labutti K."/>
            <person name="Barry K."/>
            <person name="Miao Y."/>
            <person name="Rahimi M.J."/>
            <person name="Shen Q."/>
            <person name="Grigoriev I.V."/>
            <person name="Kubicek C.P."/>
            <person name="Druzhinina I.S."/>
        </authorList>
    </citation>
    <scope>NUCLEOTIDE SEQUENCE [LARGE SCALE GENOMIC DNA]</scope>
    <source>
        <strain evidence="2 3">CBS 433.97</strain>
    </source>
</reference>
<dbReference type="Pfam" id="PF17107">
    <property type="entry name" value="SesA"/>
    <property type="match status" value="1"/>
</dbReference>
<accession>A0A2T3Z2W3</accession>
<keyword evidence="3" id="KW-1185">Reference proteome</keyword>
<evidence type="ECO:0000313" key="2">
    <source>
        <dbReference type="EMBL" id="PTB39144.1"/>
    </source>
</evidence>
<dbReference type="InterPro" id="IPR031352">
    <property type="entry name" value="SesA"/>
</dbReference>
<dbReference type="AlphaFoldDB" id="A0A2T3Z2W3"/>
<sequence length="166" mass="18313">MNVDLKCLISGIIAIIDASIQLYEAVDDVSGLPRSFRDVADRLPAILHTLEAALYWLAEEEEDACMLSTDQYIALSTMLKSCRNKAIAIQKVLQSVIPDANASLIMRCAKAIKAISSTNTVDSLMQGILHDLQVLTANRAVNTASRSQIKRYIKGRFEEEARDVCL</sequence>
<feature type="domain" description="NACHT-NTPase and P-loop NTPases N-terminal" evidence="1">
    <location>
        <begin position="9"/>
        <end position="135"/>
    </location>
</feature>
<organism evidence="2 3">
    <name type="scientific">Trichoderma asperellum (strain ATCC 204424 / CBS 433.97 / NBRC 101777)</name>
    <dbReference type="NCBI Taxonomy" id="1042311"/>
    <lineage>
        <taxon>Eukaryota</taxon>
        <taxon>Fungi</taxon>
        <taxon>Dikarya</taxon>
        <taxon>Ascomycota</taxon>
        <taxon>Pezizomycotina</taxon>
        <taxon>Sordariomycetes</taxon>
        <taxon>Hypocreomycetidae</taxon>
        <taxon>Hypocreales</taxon>
        <taxon>Hypocreaceae</taxon>
        <taxon>Trichoderma</taxon>
    </lineage>
</organism>
<dbReference type="OrthoDB" id="674604at2759"/>
<proteinExistence type="predicted"/>